<organism evidence="1">
    <name type="scientific">marine metagenome</name>
    <dbReference type="NCBI Taxonomy" id="408172"/>
    <lineage>
        <taxon>unclassified sequences</taxon>
        <taxon>metagenomes</taxon>
        <taxon>ecological metagenomes</taxon>
    </lineage>
</organism>
<accession>A0A382BVJ9</accession>
<proteinExistence type="predicted"/>
<reference evidence="1" key="1">
    <citation type="submission" date="2018-05" db="EMBL/GenBank/DDBJ databases">
        <authorList>
            <person name="Lanie J.A."/>
            <person name="Ng W.-L."/>
            <person name="Kazmierczak K.M."/>
            <person name="Andrzejewski T.M."/>
            <person name="Davidsen T.M."/>
            <person name="Wayne K.J."/>
            <person name="Tettelin H."/>
            <person name="Glass J.I."/>
            <person name="Rusch D."/>
            <person name="Podicherti R."/>
            <person name="Tsui H.-C.T."/>
            <person name="Winkler M.E."/>
        </authorList>
    </citation>
    <scope>NUCLEOTIDE SEQUENCE</scope>
</reference>
<dbReference type="EMBL" id="UINC01031573">
    <property type="protein sequence ID" value="SVB17838.1"/>
    <property type="molecule type" value="Genomic_DNA"/>
</dbReference>
<feature type="non-terminal residue" evidence="1">
    <location>
        <position position="1"/>
    </location>
</feature>
<protein>
    <submittedName>
        <fullName evidence="1">Uncharacterized protein</fullName>
    </submittedName>
</protein>
<dbReference type="AlphaFoldDB" id="A0A382BVJ9"/>
<name>A0A382BVJ9_9ZZZZ</name>
<evidence type="ECO:0000313" key="1">
    <source>
        <dbReference type="EMBL" id="SVB17838.1"/>
    </source>
</evidence>
<sequence>VAESLIGTVVHQWQKAGAALLALSGG</sequence>
<gene>
    <name evidence="1" type="ORF">METZ01_LOCUS170692</name>
</gene>
<feature type="non-terminal residue" evidence="1">
    <location>
        <position position="26"/>
    </location>
</feature>